<sequence length="107" mass="11440">MTFTLTHSSLTGKNKQYLSQHTGPTCQAFPKPTSIFSNPSLDHCDTINTPTGSGHPFLSQTHSITSLTCSFPTLSLARFTKPDPNPTPPSSNSLALVSAHPKTNAFP</sequence>
<proteinExistence type="predicted"/>
<dbReference type="AlphaFoldDB" id="A0A0S3RKH9"/>
<feature type="region of interest" description="Disordered" evidence="1">
    <location>
        <begin position="80"/>
        <end position="107"/>
    </location>
</feature>
<evidence type="ECO:0000313" key="3">
    <source>
        <dbReference type="Proteomes" id="UP000291084"/>
    </source>
</evidence>
<evidence type="ECO:0000256" key="1">
    <source>
        <dbReference type="SAM" id="MobiDB-lite"/>
    </source>
</evidence>
<accession>A0A0S3RKH9</accession>
<keyword evidence="3" id="KW-1185">Reference proteome</keyword>
<gene>
    <name evidence="2" type="primary">Vigan.03G075300</name>
    <name evidence="2" type="ORF">VIGAN_03075300</name>
</gene>
<organism evidence="2 3">
    <name type="scientific">Vigna angularis var. angularis</name>
    <dbReference type="NCBI Taxonomy" id="157739"/>
    <lineage>
        <taxon>Eukaryota</taxon>
        <taxon>Viridiplantae</taxon>
        <taxon>Streptophyta</taxon>
        <taxon>Embryophyta</taxon>
        <taxon>Tracheophyta</taxon>
        <taxon>Spermatophyta</taxon>
        <taxon>Magnoliopsida</taxon>
        <taxon>eudicotyledons</taxon>
        <taxon>Gunneridae</taxon>
        <taxon>Pentapetalae</taxon>
        <taxon>rosids</taxon>
        <taxon>fabids</taxon>
        <taxon>Fabales</taxon>
        <taxon>Fabaceae</taxon>
        <taxon>Papilionoideae</taxon>
        <taxon>50 kb inversion clade</taxon>
        <taxon>NPAAA clade</taxon>
        <taxon>indigoferoid/millettioid clade</taxon>
        <taxon>Phaseoleae</taxon>
        <taxon>Vigna</taxon>
    </lineage>
</organism>
<dbReference type="EMBL" id="AP015036">
    <property type="protein sequence ID" value="BAT81098.1"/>
    <property type="molecule type" value="Genomic_DNA"/>
</dbReference>
<dbReference type="Proteomes" id="UP000291084">
    <property type="component" value="Chromosome 3"/>
</dbReference>
<evidence type="ECO:0000313" key="2">
    <source>
        <dbReference type="EMBL" id="BAT81098.1"/>
    </source>
</evidence>
<feature type="region of interest" description="Disordered" evidence="1">
    <location>
        <begin position="1"/>
        <end position="23"/>
    </location>
</feature>
<name>A0A0S3RKH9_PHAAN</name>
<reference evidence="2 3" key="1">
    <citation type="journal article" date="2015" name="Sci. Rep.">
        <title>The power of single molecule real-time sequencing technology in the de novo assembly of a eukaryotic genome.</title>
        <authorList>
            <person name="Sakai H."/>
            <person name="Naito K."/>
            <person name="Ogiso-Tanaka E."/>
            <person name="Takahashi Y."/>
            <person name="Iseki K."/>
            <person name="Muto C."/>
            <person name="Satou K."/>
            <person name="Teruya K."/>
            <person name="Shiroma A."/>
            <person name="Shimoji M."/>
            <person name="Hirano T."/>
            <person name="Itoh T."/>
            <person name="Kaga A."/>
            <person name="Tomooka N."/>
        </authorList>
    </citation>
    <scope>NUCLEOTIDE SEQUENCE [LARGE SCALE GENOMIC DNA]</scope>
    <source>
        <strain evidence="3">cv. Shumari</strain>
    </source>
</reference>
<protein>
    <submittedName>
        <fullName evidence="2">Uncharacterized protein</fullName>
    </submittedName>
</protein>